<comment type="caution">
    <text evidence="1">The sequence shown here is derived from an EMBL/GenBank/DDBJ whole genome shotgun (WGS) entry which is preliminary data.</text>
</comment>
<name>A0A2R9SW76_9BACL</name>
<keyword evidence="2" id="KW-1185">Reference proteome</keyword>
<dbReference type="GeneID" id="97556741"/>
<sequence>MDIHSEEYKIASLNGNEGTLKAIEDAETKIAELTGKDITLIAYEKEQGPEDTP</sequence>
<gene>
    <name evidence="1" type="ORF">PVOR_11740</name>
</gene>
<dbReference type="Proteomes" id="UP000003094">
    <property type="component" value="Unassembled WGS sequence"/>
</dbReference>
<organism evidence="1 2">
    <name type="scientific">Paenibacillus vortex V453</name>
    <dbReference type="NCBI Taxonomy" id="715225"/>
    <lineage>
        <taxon>Bacteria</taxon>
        <taxon>Bacillati</taxon>
        <taxon>Bacillota</taxon>
        <taxon>Bacilli</taxon>
        <taxon>Bacillales</taxon>
        <taxon>Paenibacillaceae</taxon>
        <taxon>Paenibacillus</taxon>
    </lineage>
</organism>
<dbReference type="AlphaFoldDB" id="A0A2R9SW76"/>
<protein>
    <submittedName>
        <fullName evidence="1">Uncharacterized protein</fullName>
    </submittedName>
</protein>
<proteinExistence type="predicted"/>
<reference evidence="1 2" key="1">
    <citation type="journal article" date="2010" name="BMC Genomics">
        <title>Genome sequence of the pattern forming Paenibacillus vortex bacterium reveals potential for thriving in complex environments.</title>
        <authorList>
            <person name="Sirota-Madi A."/>
            <person name="Olender T."/>
            <person name="Helman Y."/>
            <person name="Ingham C."/>
            <person name="Brainis I."/>
            <person name="Roth D."/>
            <person name="Hagi E."/>
            <person name="Brodsky L."/>
            <person name="Leshkowitz D."/>
            <person name="Galatenko V."/>
            <person name="Nikolaev V."/>
            <person name="Mugasimangalam R.C."/>
            <person name="Bransburg-Zabary S."/>
            <person name="Gutnick D.L."/>
            <person name="Lancet D."/>
            <person name="Ben-Jacob E."/>
        </authorList>
    </citation>
    <scope>NUCLEOTIDE SEQUENCE [LARGE SCALE GENOMIC DNA]</scope>
    <source>
        <strain evidence="1 2">V453</strain>
    </source>
</reference>
<dbReference type="RefSeq" id="WP_006209143.1">
    <property type="nucleotide sequence ID" value="NZ_ADHJ01000018.1"/>
</dbReference>
<accession>A0A2R9SW76</accession>
<dbReference type="EMBL" id="ADHJ01000018">
    <property type="protein sequence ID" value="EFU41612.1"/>
    <property type="molecule type" value="Genomic_DNA"/>
</dbReference>
<evidence type="ECO:0000313" key="1">
    <source>
        <dbReference type="EMBL" id="EFU41612.1"/>
    </source>
</evidence>
<dbReference type="KEGG" id="pvo:PVOR_11740"/>
<evidence type="ECO:0000313" key="2">
    <source>
        <dbReference type="Proteomes" id="UP000003094"/>
    </source>
</evidence>